<dbReference type="InterPro" id="IPR043129">
    <property type="entry name" value="ATPase_NBD"/>
</dbReference>
<dbReference type="NCBIfam" id="TIGR01311">
    <property type="entry name" value="glycerol_kin"/>
    <property type="match status" value="1"/>
</dbReference>
<feature type="binding site" evidence="9">
    <location>
        <position position="11"/>
    </location>
    <ligand>
        <name>ATP</name>
        <dbReference type="ChEBI" id="CHEBI:30616"/>
    </ligand>
</feature>
<evidence type="ECO:0000313" key="14">
    <source>
        <dbReference type="Proteomes" id="UP000824200"/>
    </source>
</evidence>
<feature type="binding site" evidence="9">
    <location>
        <position position="264"/>
    </location>
    <ligand>
        <name>ADP</name>
        <dbReference type="ChEBI" id="CHEBI:456216"/>
    </ligand>
</feature>
<evidence type="ECO:0000256" key="7">
    <source>
        <dbReference type="ARBA" id="ARBA00022840"/>
    </source>
</evidence>
<feature type="binding site" evidence="9">
    <location>
        <position position="11"/>
    </location>
    <ligand>
        <name>ADP</name>
        <dbReference type="ChEBI" id="CHEBI:456216"/>
    </ligand>
</feature>
<keyword evidence="4 9" id="KW-0547">Nucleotide-binding</keyword>
<dbReference type="InterPro" id="IPR018483">
    <property type="entry name" value="Carb_kinase_FGGY_CS"/>
</dbReference>
<dbReference type="GO" id="GO:0019563">
    <property type="term" value="P:glycerol catabolic process"/>
    <property type="evidence" value="ECO:0007669"/>
    <property type="project" value="UniProtKB-UniRule"/>
</dbReference>
<evidence type="ECO:0000256" key="9">
    <source>
        <dbReference type="HAMAP-Rule" id="MF_00186"/>
    </source>
</evidence>
<feature type="binding site" evidence="9">
    <location>
        <position position="133"/>
    </location>
    <ligand>
        <name>glycerol</name>
        <dbReference type="ChEBI" id="CHEBI:17754"/>
    </ligand>
</feature>
<evidence type="ECO:0000256" key="1">
    <source>
        <dbReference type="ARBA" id="ARBA00005190"/>
    </source>
</evidence>
<dbReference type="Gene3D" id="3.30.420.40">
    <property type="match status" value="2"/>
</dbReference>
<feature type="binding site" evidence="9">
    <location>
        <position position="264"/>
    </location>
    <ligand>
        <name>ATP</name>
        <dbReference type="ChEBI" id="CHEBI:30616"/>
    </ligand>
</feature>
<dbReference type="GO" id="GO:0006072">
    <property type="term" value="P:glycerol-3-phosphate metabolic process"/>
    <property type="evidence" value="ECO:0007669"/>
    <property type="project" value="InterPro"/>
</dbReference>
<feature type="binding site" evidence="9">
    <location>
        <position position="408"/>
    </location>
    <ligand>
        <name>ATP</name>
        <dbReference type="ChEBI" id="CHEBI:30616"/>
    </ligand>
</feature>
<feature type="binding site" evidence="9">
    <location>
        <position position="82"/>
    </location>
    <ligand>
        <name>glycerol</name>
        <dbReference type="ChEBI" id="CHEBI:17754"/>
    </ligand>
</feature>
<dbReference type="CDD" id="cd07786">
    <property type="entry name" value="FGGY_EcGK_like"/>
    <property type="match status" value="1"/>
</dbReference>
<keyword evidence="6 9" id="KW-0319">Glycerol metabolism</keyword>
<dbReference type="Pfam" id="PF02782">
    <property type="entry name" value="FGGY_C"/>
    <property type="match status" value="1"/>
</dbReference>
<feature type="binding site" evidence="9">
    <location>
        <position position="242"/>
    </location>
    <ligand>
        <name>sn-glycerol 3-phosphate</name>
        <dbReference type="ChEBI" id="CHEBI:57597"/>
    </ligand>
</feature>
<gene>
    <name evidence="9 13" type="primary">glpK</name>
    <name evidence="13" type="ORF">IAC95_04405</name>
</gene>
<feature type="binding site" evidence="9">
    <location>
        <position position="82"/>
    </location>
    <ligand>
        <name>sn-glycerol 3-phosphate</name>
        <dbReference type="ChEBI" id="CHEBI:57597"/>
    </ligand>
</feature>
<keyword evidence="5 9" id="KW-0418">Kinase</keyword>
<dbReference type="HAMAP" id="MF_00186">
    <property type="entry name" value="Glycerol_kin"/>
    <property type="match status" value="1"/>
</dbReference>
<reference evidence="13" key="1">
    <citation type="submission" date="2020-10" db="EMBL/GenBank/DDBJ databases">
        <authorList>
            <person name="Gilroy R."/>
        </authorList>
    </citation>
    <scope>NUCLEOTIDE SEQUENCE</scope>
    <source>
        <strain evidence="13">CHK121-14286</strain>
    </source>
</reference>
<dbReference type="InterPro" id="IPR000577">
    <property type="entry name" value="Carb_kinase_FGGY"/>
</dbReference>
<dbReference type="AlphaFoldDB" id="A0A9D1E464"/>
<name>A0A9D1E464_9BACT</name>
<feature type="domain" description="Carbohydrate kinase FGGY N-terminal" evidence="11">
    <location>
        <begin position="3"/>
        <end position="249"/>
    </location>
</feature>
<dbReference type="Proteomes" id="UP000824200">
    <property type="component" value="Unassembled WGS sequence"/>
</dbReference>
<feature type="binding site" evidence="9">
    <location>
        <position position="243"/>
    </location>
    <ligand>
        <name>glycerol</name>
        <dbReference type="ChEBI" id="CHEBI:17754"/>
    </ligand>
</feature>
<dbReference type="PROSITE" id="PS00445">
    <property type="entry name" value="FGGY_KINASES_2"/>
    <property type="match status" value="1"/>
</dbReference>
<dbReference type="EMBL" id="DVHL01000036">
    <property type="protein sequence ID" value="HIR66100.1"/>
    <property type="molecule type" value="Genomic_DNA"/>
</dbReference>
<dbReference type="GO" id="GO:0004370">
    <property type="term" value="F:glycerol kinase activity"/>
    <property type="evidence" value="ECO:0007669"/>
    <property type="project" value="UniProtKB-UniRule"/>
</dbReference>
<evidence type="ECO:0000256" key="6">
    <source>
        <dbReference type="ARBA" id="ARBA00022798"/>
    </source>
</evidence>
<dbReference type="PANTHER" id="PTHR10196:SF69">
    <property type="entry name" value="GLYCEROL KINASE"/>
    <property type="match status" value="1"/>
</dbReference>
<evidence type="ECO:0000256" key="2">
    <source>
        <dbReference type="ARBA" id="ARBA00009156"/>
    </source>
</evidence>
<dbReference type="Pfam" id="PF00370">
    <property type="entry name" value="FGGY_N"/>
    <property type="match status" value="1"/>
</dbReference>
<feature type="binding site" evidence="9">
    <location>
        <position position="242"/>
    </location>
    <ligand>
        <name>glycerol</name>
        <dbReference type="ChEBI" id="CHEBI:17754"/>
    </ligand>
</feature>
<protein>
    <recommendedName>
        <fullName evidence="9">Glycerol kinase</fullName>
        <ecNumber evidence="9">2.7.1.30</ecNumber>
    </recommendedName>
    <alternativeName>
        <fullName evidence="9">ATP:glycerol 3-phosphotransferase</fullName>
    </alternativeName>
    <alternativeName>
        <fullName evidence="9">Glycerokinase</fullName>
        <shortName evidence="9">GK</shortName>
    </alternativeName>
</protein>
<evidence type="ECO:0000259" key="12">
    <source>
        <dbReference type="Pfam" id="PF02782"/>
    </source>
</evidence>
<comment type="catalytic activity">
    <reaction evidence="8 9">
        <text>glycerol + ATP = sn-glycerol 3-phosphate + ADP + H(+)</text>
        <dbReference type="Rhea" id="RHEA:21644"/>
        <dbReference type="ChEBI" id="CHEBI:15378"/>
        <dbReference type="ChEBI" id="CHEBI:17754"/>
        <dbReference type="ChEBI" id="CHEBI:30616"/>
        <dbReference type="ChEBI" id="CHEBI:57597"/>
        <dbReference type="ChEBI" id="CHEBI:456216"/>
        <dbReference type="EC" id="2.7.1.30"/>
    </reaction>
</comment>
<dbReference type="FunFam" id="3.30.420.40:FF:000007">
    <property type="entry name" value="Glycerol kinase"/>
    <property type="match status" value="1"/>
</dbReference>
<feature type="binding site" evidence="9">
    <location>
        <position position="311"/>
    </location>
    <ligand>
        <name>ATP</name>
        <dbReference type="ChEBI" id="CHEBI:30616"/>
    </ligand>
</feature>
<dbReference type="NCBIfam" id="NF000756">
    <property type="entry name" value="PRK00047.1"/>
    <property type="match status" value="1"/>
</dbReference>
<evidence type="ECO:0000256" key="3">
    <source>
        <dbReference type="ARBA" id="ARBA00022679"/>
    </source>
</evidence>
<feature type="binding site" evidence="9">
    <location>
        <position position="412"/>
    </location>
    <ligand>
        <name>ADP</name>
        <dbReference type="ChEBI" id="CHEBI:456216"/>
    </ligand>
</feature>
<dbReference type="InterPro" id="IPR005999">
    <property type="entry name" value="Glycerol_kin"/>
</dbReference>
<dbReference type="SUPFAM" id="SSF53067">
    <property type="entry name" value="Actin-like ATPase domain"/>
    <property type="match status" value="2"/>
</dbReference>
<feature type="binding site" evidence="9">
    <location>
        <position position="307"/>
    </location>
    <ligand>
        <name>ATP</name>
        <dbReference type="ChEBI" id="CHEBI:30616"/>
    </ligand>
</feature>
<accession>A0A9D1E464</accession>
<dbReference type="FunFam" id="3.30.420.40:FF:000008">
    <property type="entry name" value="Glycerol kinase"/>
    <property type="match status" value="1"/>
</dbReference>
<comment type="activity regulation">
    <text evidence="9">Inhibited by fructose 1,6-bisphosphate (FBP).</text>
</comment>
<organism evidence="13 14">
    <name type="scientific">Candidatus Fimimonas gallinarum</name>
    <dbReference type="NCBI Taxonomy" id="2840821"/>
    <lineage>
        <taxon>Bacteria</taxon>
        <taxon>Pseudomonadati</taxon>
        <taxon>Myxococcota</taxon>
        <taxon>Myxococcia</taxon>
        <taxon>Myxococcales</taxon>
        <taxon>Cystobacterineae</taxon>
        <taxon>Myxococcaceae</taxon>
        <taxon>Myxococcaceae incertae sedis</taxon>
        <taxon>Candidatus Fimimonas</taxon>
    </lineage>
</organism>
<feature type="binding site" evidence="9">
    <location>
        <position position="133"/>
    </location>
    <ligand>
        <name>sn-glycerol 3-phosphate</name>
        <dbReference type="ChEBI" id="CHEBI:57597"/>
    </ligand>
</feature>
<comment type="function">
    <text evidence="9">Key enzyme in the regulation of glycerol uptake and metabolism. Catalyzes the phosphorylation of glycerol to yield sn-glycerol 3-phosphate.</text>
</comment>
<keyword evidence="3 9" id="KW-0808">Transferase</keyword>
<feature type="binding site" evidence="9">
    <location>
        <position position="81"/>
    </location>
    <ligand>
        <name>sn-glycerol 3-phosphate</name>
        <dbReference type="ChEBI" id="CHEBI:57597"/>
    </ligand>
</feature>
<evidence type="ECO:0000256" key="5">
    <source>
        <dbReference type="ARBA" id="ARBA00022777"/>
    </source>
</evidence>
<feature type="domain" description="Carbohydrate kinase FGGY C-terminal" evidence="12">
    <location>
        <begin position="259"/>
        <end position="445"/>
    </location>
</feature>
<feature type="binding site" evidence="9">
    <location>
        <position position="11"/>
    </location>
    <ligand>
        <name>sn-glycerol 3-phosphate</name>
        <dbReference type="ChEBI" id="CHEBI:57597"/>
    </ligand>
</feature>
<sequence length="493" mass="55037">MKYILALDQGTTSSRAIVFDKQGNILGKAQQEFPQIYPKPGWVEHDPHDIYGSQVGVIVEALIRANVSATDIAAIGITNQRETTFVWDKNTGKPVYNAIVWQCRRTADYCEKLKEDGLADMIYEKTGLVLDAYFSATKLKWILDNVEGVRARAEKGDLLFGTVDTYIMWQLSRGRIFATDYTNACRTMLFNIHTLTWDDDLLKLFDIPRCMLPEVHPSGYNYGMTDETFIGREIPICSVVGDQQAALFGHLAVEEGDVKNTYGTGCFLLMNTGHKPVKSTNGLVTTLGASLDDKPPYVLEGSVFIGGAINQWLRDEMRMIKQAAETENYAKKVPDTNGVYIVPSFTGLGAPYWDPDARGTITGVTRGTQKEHFIRAALEAIDYQVYDLVNAMQRDANVKIKSLNVDGGASANNFLMQFQADILNATVVRPKVTETTALGACYLAGLCIGYWKDVADIRANIKVDREFQPKMTDERRRELVEGWAKAVRQARCK</sequence>
<keyword evidence="7 9" id="KW-0067">ATP-binding</keyword>
<dbReference type="GO" id="GO:0005829">
    <property type="term" value="C:cytosol"/>
    <property type="evidence" value="ECO:0007669"/>
    <property type="project" value="UniProtKB-ARBA"/>
</dbReference>
<dbReference type="InterPro" id="IPR018485">
    <property type="entry name" value="FGGY_C"/>
</dbReference>
<feature type="binding site" evidence="9">
    <location>
        <position position="408"/>
    </location>
    <ligand>
        <name>ADP</name>
        <dbReference type="ChEBI" id="CHEBI:456216"/>
    </ligand>
</feature>
<feature type="binding site" evidence="9">
    <location>
        <position position="307"/>
    </location>
    <ligand>
        <name>ADP</name>
        <dbReference type="ChEBI" id="CHEBI:456216"/>
    </ligand>
</feature>
<dbReference type="EC" id="2.7.1.30" evidence="9"/>
<dbReference type="InterPro" id="IPR018484">
    <property type="entry name" value="FGGY_N"/>
</dbReference>
<evidence type="ECO:0000259" key="11">
    <source>
        <dbReference type="Pfam" id="PF00370"/>
    </source>
</evidence>
<feature type="binding site" evidence="9">
    <location>
        <position position="13"/>
    </location>
    <ligand>
        <name>ATP</name>
        <dbReference type="ChEBI" id="CHEBI:30616"/>
    </ligand>
</feature>
<evidence type="ECO:0000256" key="8">
    <source>
        <dbReference type="ARBA" id="ARBA00052101"/>
    </source>
</evidence>
<comment type="similarity">
    <text evidence="2 9 10">Belongs to the FGGY kinase family.</text>
</comment>
<dbReference type="PANTHER" id="PTHR10196">
    <property type="entry name" value="SUGAR KINASE"/>
    <property type="match status" value="1"/>
</dbReference>
<dbReference type="PIRSF" id="PIRSF000538">
    <property type="entry name" value="GlpK"/>
    <property type="match status" value="1"/>
</dbReference>
<comment type="caution">
    <text evidence="13">The sequence shown here is derived from an EMBL/GenBank/DDBJ whole genome shotgun (WGS) entry which is preliminary data.</text>
</comment>
<evidence type="ECO:0000313" key="13">
    <source>
        <dbReference type="EMBL" id="HIR66100.1"/>
    </source>
</evidence>
<feature type="binding site" evidence="9">
    <location>
        <position position="81"/>
    </location>
    <ligand>
        <name>glycerol</name>
        <dbReference type="ChEBI" id="CHEBI:17754"/>
    </ligand>
</feature>
<dbReference type="PROSITE" id="PS00933">
    <property type="entry name" value="FGGY_KINASES_1"/>
    <property type="match status" value="1"/>
</dbReference>
<comment type="pathway">
    <text evidence="1 9">Polyol metabolism; glycerol degradation via glycerol kinase pathway; sn-glycerol 3-phosphate from glycerol: step 1/1.</text>
</comment>
<proteinExistence type="inferred from homology"/>
<evidence type="ECO:0000256" key="4">
    <source>
        <dbReference type="ARBA" id="ARBA00022741"/>
    </source>
</evidence>
<evidence type="ECO:0000256" key="10">
    <source>
        <dbReference type="RuleBase" id="RU003733"/>
    </source>
</evidence>
<dbReference type="GO" id="GO:0005524">
    <property type="term" value="F:ATP binding"/>
    <property type="evidence" value="ECO:0007669"/>
    <property type="project" value="UniProtKB-UniRule"/>
</dbReference>
<feature type="binding site" evidence="9">
    <location>
        <position position="12"/>
    </location>
    <ligand>
        <name>ATP</name>
        <dbReference type="ChEBI" id="CHEBI:30616"/>
    </ligand>
</feature>
<feature type="binding site" evidence="9">
    <location>
        <position position="15"/>
    </location>
    <ligand>
        <name>ADP</name>
        <dbReference type="ChEBI" id="CHEBI:456216"/>
    </ligand>
</feature>
<reference evidence="13" key="2">
    <citation type="journal article" date="2021" name="PeerJ">
        <title>Extensive microbial diversity within the chicken gut microbiome revealed by metagenomics and culture.</title>
        <authorList>
            <person name="Gilroy R."/>
            <person name="Ravi A."/>
            <person name="Getino M."/>
            <person name="Pursley I."/>
            <person name="Horton D.L."/>
            <person name="Alikhan N.F."/>
            <person name="Baker D."/>
            <person name="Gharbi K."/>
            <person name="Hall N."/>
            <person name="Watson M."/>
            <person name="Adriaenssens E.M."/>
            <person name="Foster-Nyarko E."/>
            <person name="Jarju S."/>
            <person name="Secka A."/>
            <person name="Antonio M."/>
            <person name="Oren A."/>
            <person name="Chaudhuri R.R."/>
            <person name="La Ragione R."/>
            <person name="Hildebrand F."/>
            <person name="Pallen M.J."/>
        </authorList>
    </citation>
    <scope>NUCLEOTIDE SEQUENCE</scope>
    <source>
        <strain evidence="13">CHK121-14286</strain>
    </source>
</reference>